<dbReference type="GO" id="GO:0046076">
    <property type="term" value="P:dTTP catabolic process"/>
    <property type="evidence" value="ECO:0007669"/>
    <property type="project" value="TreeGrafter"/>
</dbReference>
<evidence type="ECO:0000259" key="2">
    <source>
        <dbReference type="Pfam" id="PF03819"/>
    </source>
</evidence>
<dbReference type="PATRIC" id="fig|1216932.3.peg.2493"/>
<evidence type="ECO:0000313" key="4">
    <source>
        <dbReference type="Proteomes" id="UP000019426"/>
    </source>
</evidence>
<dbReference type="InterPro" id="IPR000878">
    <property type="entry name" value="4pyrrol_Mease"/>
</dbReference>
<dbReference type="GO" id="GO:0046047">
    <property type="term" value="P:TTP catabolic process"/>
    <property type="evidence" value="ECO:0007669"/>
    <property type="project" value="TreeGrafter"/>
</dbReference>
<dbReference type="eggNOG" id="COG3956">
    <property type="taxonomic scope" value="Bacteria"/>
</dbReference>
<dbReference type="GO" id="GO:0008168">
    <property type="term" value="F:methyltransferase activity"/>
    <property type="evidence" value="ECO:0007669"/>
    <property type="project" value="InterPro"/>
</dbReference>
<dbReference type="InterPro" id="IPR035013">
    <property type="entry name" value="YabN_N"/>
</dbReference>
<dbReference type="GO" id="GO:0046081">
    <property type="term" value="P:dUTP catabolic process"/>
    <property type="evidence" value="ECO:0007669"/>
    <property type="project" value="TreeGrafter"/>
</dbReference>
<dbReference type="STRING" id="1216932.CM240_2524"/>
<feature type="domain" description="NTP pyrophosphohydrolase MazG-like" evidence="2">
    <location>
        <begin position="252"/>
        <end position="325"/>
    </location>
</feature>
<gene>
    <name evidence="3" type="ORF">CM240_2524</name>
</gene>
<evidence type="ECO:0000313" key="3">
    <source>
        <dbReference type="EMBL" id="CDM69649.1"/>
    </source>
</evidence>
<dbReference type="FunFam" id="1.10.287.1080:FF:000001">
    <property type="entry name" value="Nucleoside triphosphate pyrophosphohydrolase"/>
    <property type="match status" value="1"/>
</dbReference>
<dbReference type="NCBIfam" id="NF007113">
    <property type="entry name" value="PRK09562.1"/>
    <property type="match status" value="1"/>
</dbReference>
<dbReference type="Pfam" id="PF00590">
    <property type="entry name" value="TP_methylase"/>
    <property type="match status" value="1"/>
</dbReference>
<accession>W6S199</accession>
<dbReference type="GO" id="GO:0006950">
    <property type="term" value="P:response to stress"/>
    <property type="evidence" value="ECO:0007669"/>
    <property type="project" value="UniProtKB-ARBA"/>
</dbReference>
<dbReference type="PANTHER" id="PTHR30522:SF0">
    <property type="entry name" value="NUCLEOSIDE TRIPHOSPHATE PYROPHOSPHOHYDROLASE"/>
    <property type="match status" value="1"/>
</dbReference>
<dbReference type="EMBL" id="HG917868">
    <property type="protein sequence ID" value="CDM69649.1"/>
    <property type="molecule type" value="Genomic_DNA"/>
</dbReference>
<dbReference type="GO" id="GO:0046061">
    <property type="term" value="P:dATP catabolic process"/>
    <property type="evidence" value="ECO:0007669"/>
    <property type="project" value="TreeGrafter"/>
</dbReference>
<dbReference type="Gene3D" id="3.40.1010.10">
    <property type="entry name" value="Cobalt-precorrin-4 Transmethylase, Domain 1"/>
    <property type="match status" value="1"/>
</dbReference>
<dbReference type="Proteomes" id="UP000019426">
    <property type="component" value="Chromosome M2/40_rep1"/>
</dbReference>
<dbReference type="KEGG" id="clt:CM240_2524"/>
<feature type="domain" description="NTP pyrophosphohydrolase MazG-like" evidence="2">
    <location>
        <begin position="393"/>
        <end position="449"/>
    </location>
</feature>
<dbReference type="GO" id="GO:0047429">
    <property type="term" value="F:nucleoside triphosphate diphosphatase activity"/>
    <property type="evidence" value="ECO:0007669"/>
    <property type="project" value="InterPro"/>
</dbReference>
<dbReference type="GO" id="GO:0006203">
    <property type="term" value="P:dGTP catabolic process"/>
    <property type="evidence" value="ECO:0007669"/>
    <property type="project" value="TreeGrafter"/>
</dbReference>
<dbReference type="FunFam" id="1.10.287.1080:FF:000003">
    <property type="entry name" value="Nucleoside triphosphate pyrophosphohydrolase"/>
    <property type="match status" value="1"/>
</dbReference>
<dbReference type="InterPro" id="IPR048015">
    <property type="entry name" value="NTP-PPase_MazG-like_N"/>
</dbReference>
<reference evidence="3 4" key="1">
    <citation type="submission" date="2013-11" db="EMBL/GenBank/DDBJ databases">
        <title>Complete genome sequence of Clostridum sp. M2/40.</title>
        <authorList>
            <person name="Wibberg D."/>
            <person name="Puehler A."/>
            <person name="Schlueter A."/>
        </authorList>
    </citation>
    <scope>NUCLEOTIDE SEQUENCE [LARGE SCALE GENOMIC DNA]</scope>
    <source>
        <strain evidence="4">M2/40</strain>
    </source>
</reference>
<dbReference type="NCBIfam" id="TIGR00444">
    <property type="entry name" value="mazG"/>
    <property type="match status" value="1"/>
</dbReference>
<dbReference type="PANTHER" id="PTHR30522">
    <property type="entry name" value="NUCLEOSIDE TRIPHOSPHATE PYROPHOSPHOHYDROLASE"/>
    <property type="match status" value="1"/>
</dbReference>
<dbReference type="AlphaFoldDB" id="W6S199"/>
<proteinExistence type="predicted"/>
<dbReference type="CDD" id="cd11528">
    <property type="entry name" value="NTP-PPase_MazG_Nterm"/>
    <property type="match status" value="1"/>
</dbReference>
<dbReference type="PIRSF" id="PIRSF002845">
    <property type="entry name" value="Ttrprl_mtas_MazG"/>
    <property type="match status" value="1"/>
</dbReference>
<sequence>MINIIGLGPGSKDSLTIGTIEVLKSNKPIFLRTEIHPTIKYLKDMGINFETYDYCYDEYDSFDEVYLNIAKDLIEKHRELGDLVYGVPGHPLVAEKSVSLLVEMCKKEGIQYKIHTAVSFVDVMMETLNIDPVGGLKIVDAFDMDNQIIDTRVGTIITQVYDNMIASEVKFNLSKFYDDEKEIIFVRAAGVEDIESIRKIPLYQLDWQEDIDYLTSIYIPKDEAGQYFDFYHLTSILETLRGENGCPWDREQTHESIKNGLVEECYEVIEAINNKDDDNLVEELGDVLLHVVFHGTIGKEEGYFSEHDIIRGICEKMIYRHPHVFKNEVNTTSEKVVEDWEVLKKKEKGYTSITDSMNNIAKSLPSTIRAAKVQKKAAKVGFDWDSIEPAFDKVIEELNEIKEVYKNAEVSRILEEVGDLLFSAINVARFLNIDGEEALNTTISKFIERFSYIEKYAIDNGVELSNMTLAEMDELWNESKKNQ</sequence>
<dbReference type="Gene3D" id="1.10.287.1080">
    <property type="entry name" value="MazG-like"/>
    <property type="match status" value="2"/>
</dbReference>
<dbReference type="InterPro" id="IPR048011">
    <property type="entry name" value="NTP-PPase_MazG-like_C"/>
</dbReference>
<dbReference type="OrthoDB" id="9808939at2"/>
<dbReference type="InterPro" id="IPR011551">
    <property type="entry name" value="NTP_PyrPHydrolase_MazG"/>
</dbReference>
<dbReference type="RefSeq" id="WP_044039444.1">
    <property type="nucleotide sequence ID" value="NZ_HG917868.1"/>
</dbReference>
<dbReference type="InterPro" id="IPR035996">
    <property type="entry name" value="4pyrrol_Methylase_sf"/>
</dbReference>
<dbReference type="SUPFAM" id="SSF53790">
    <property type="entry name" value="Tetrapyrrole methylase"/>
    <property type="match status" value="1"/>
</dbReference>
<dbReference type="Pfam" id="PF03819">
    <property type="entry name" value="MazG"/>
    <property type="match status" value="2"/>
</dbReference>
<feature type="domain" description="Tetrapyrrole methylase" evidence="1">
    <location>
        <begin position="1"/>
        <end position="205"/>
    </location>
</feature>
<dbReference type="SUPFAM" id="SSF101386">
    <property type="entry name" value="all-alpha NTP pyrophosphatases"/>
    <property type="match status" value="2"/>
</dbReference>
<dbReference type="HOGENOM" id="CLU_038356_1_0_9"/>
<organism evidence="3 4">
    <name type="scientific">Clostridium bornimense</name>
    <dbReference type="NCBI Taxonomy" id="1216932"/>
    <lineage>
        <taxon>Bacteria</taxon>
        <taxon>Bacillati</taxon>
        <taxon>Bacillota</taxon>
        <taxon>Clostridia</taxon>
        <taxon>Eubacteriales</taxon>
        <taxon>Clostridiaceae</taxon>
        <taxon>Clostridium</taxon>
    </lineage>
</organism>
<evidence type="ECO:0000259" key="1">
    <source>
        <dbReference type="Pfam" id="PF00590"/>
    </source>
</evidence>
<name>W6S199_9CLOT</name>
<keyword evidence="4" id="KW-1185">Reference proteome</keyword>
<protein>
    <submittedName>
        <fullName evidence="3">MazG family protein</fullName>
    </submittedName>
</protein>
<dbReference type="InterPro" id="IPR014777">
    <property type="entry name" value="4pyrrole_Mease_sub1"/>
</dbReference>
<dbReference type="InterPro" id="IPR024180">
    <property type="entry name" value="Tetrapyrrole_Mease/MazG_pred"/>
</dbReference>
<dbReference type="InterPro" id="IPR004518">
    <property type="entry name" value="MazG-like_dom"/>
</dbReference>
<dbReference type="CDD" id="cd11529">
    <property type="entry name" value="NTP-PPase_MazG_Cterm"/>
    <property type="match status" value="1"/>
</dbReference>
<dbReference type="CDD" id="cd11723">
    <property type="entry name" value="YabN_N_like"/>
    <property type="match status" value="1"/>
</dbReference>
<dbReference type="GO" id="GO:0046052">
    <property type="term" value="P:UTP catabolic process"/>
    <property type="evidence" value="ECO:0007669"/>
    <property type="project" value="TreeGrafter"/>
</dbReference>